<comment type="caution">
    <text evidence="4">The sequence shown here is derived from an EMBL/GenBank/DDBJ whole genome shotgun (WGS) entry which is preliminary data.</text>
</comment>
<dbReference type="CDD" id="cd06464">
    <property type="entry name" value="ACD_sHsps-like"/>
    <property type="match status" value="1"/>
</dbReference>
<reference evidence="4 5" key="1">
    <citation type="journal article" date="2015" name="Nature">
        <title>rRNA introns, odd ribosomes, and small enigmatic genomes across a large radiation of phyla.</title>
        <authorList>
            <person name="Brown C.T."/>
            <person name="Hug L.A."/>
            <person name="Thomas B.C."/>
            <person name="Sharon I."/>
            <person name="Castelle C.J."/>
            <person name="Singh A."/>
            <person name="Wilkins M.J."/>
            <person name="Williams K.H."/>
            <person name="Banfield J.F."/>
        </authorList>
    </citation>
    <scope>NUCLEOTIDE SEQUENCE [LARGE SCALE GENOMIC DNA]</scope>
</reference>
<dbReference type="InterPro" id="IPR031107">
    <property type="entry name" value="Small_HSP"/>
</dbReference>
<protein>
    <submittedName>
        <fullName evidence="4">Small heat shock protein</fullName>
    </submittedName>
</protein>
<gene>
    <name evidence="4" type="ORF">UW90_C0002G0017</name>
</gene>
<sequence>MLELDDNYEAQLTSKKETKPKQEGQLTVDVVETDDEIIIQSPVAGASSEDIDISVTQDMVTIRGLRHAEFERKTSKYHHQELFWGGFSRSIILPVDVDSDGAKAGVKNGLLTIRLPKLEKIKTKKIKISG</sequence>
<evidence type="ECO:0000313" key="5">
    <source>
        <dbReference type="Proteomes" id="UP000034368"/>
    </source>
</evidence>
<dbReference type="PANTHER" id="PTHR11527">
    <property type="entry name" value="HEAT-SHOCK PROTEIN 20 FAMILY MEMBER"/>
    <property type="match status" value="1"/>
</dbReference>
<dbReference type="PROSITE" id="PS01031">
    <property type="entry name" value="SHSP"/>
    <property type="match status" value="1"/>
</dbReference>
<evidence type="ECO:0000259" key="3">
    <source>
        <dbReference type="PROSITE" id="PS01031"/>
    </source>
</evidence>
<evidence type="ECO:0000256" key="1">
    <source>
        <dbReference type="PROSITE-ProRule" id="PRU00285"/>
    </source>
</evidence>
<dbReference type="SUPFAM" id="SSF49764">
    <property type="entry name" value="HSP20-like chaperones"/>
    <property type="match status" value="1"/>
</dbReference>
<dbReference type="AlphaFoldDB" id="A0A0G1L3F2"/>
<accession>A0A0G1L3F2</accession>
<comment type="similarity">
    <text evidence="1 2">Belongs to the small heat shock protein (HSP20) family.</text>
</comment>
<dbReference type="Proteomes" id="UP000034368">
    <property type="component" value="Unassembled WGS sequence"/>
</dbReference>
<dbReference type="Gene3D" id="2.60.40.790">
    <property type="match status" value="1"/>
</dbReference>
<dbReference type="InterPro" id="IPR008978">
    <property type="entry name" value="HSP20-like_chaperone"/>
</dbReference>
<dbReference type="EMBL" id="LCKD01000002">
    <property type="protein sequence ID" value="KKT90368.1"/>
    <property type="molecule type" value="Genomic_DNA"/>
</dbReference>
<keyword evidence="4" id="KW-0346">Stress response</keyword>
<dbReference type="Pfam" id="PF00011">
    <property type="entry name" value="HSP20"/>
    <property type="match status" value="1"/>
</dbReference>
<feature type="domain" description="SHSP" evidence="3">
    <location>
        <begin position="19"/>
        <end position="130"/>
    </location>
</feature>
<dbReference type="InterPro" id="IPR002068">
    <property type="entry name" value="A-crystallin/Hsp20_dom"/>
</dbReference>
<evidence type="ECO:0000313" key="4">
    <source>
        <dbReference type="EMBL" id="KKT90368.1"/>
    </source>
</evidence>
<proteinExistence type="inferred from homology"/>
<organism evidence="4 5">
    <name type="scientific">Candidatus Yanofskybacteria bacterium GW2011_GWB1_45_11</name>
    <dbReference type="NCBI Taxonomy" id="1619026"/>
    <lineage>
        <taxon>Bacteria</taxon>
        <taxon>Candidatus Yanofskyibacteriota</taxon>
    </lineage>
</organism>
<name>A0A0G1L3F2_9BACT</name>
<evidence type="ECO:0000256" key="2">
    <source>
        <dbReference type="RuleBase" id="RU003616"/>
    </source>
</evidence>